<name>C9Z147_STRSW</name>
<dbReference type="Proteomes" id="UP000001444">
    <property type="component" value="Chromosome"/>
</dbReference>
<dbReference type="STRING" id="680198.SCAB_56311"/>
<dbReference type="AlphaFoldDB" id="C9Z147"/>
<protein>
    <submittedName>
        <fullName evidence="2">Uncharacterized protein</fullName>
    </submittedName>
</protein>
<gene>
    <name evidence="2" type="ordered locus">SCAB_56311</name>
</gene>
<reference evidence="2 3" key="1">
    <citation type="journal article" date="2010" name="Mol. Plant Microbe Interact.">
        <title>Streptomyces scabies 87-22 contains a coronafacic acid-like biosynthetic cluster that contributes to plant-microbe interactions.</title>
        <authorList>
            <person name="Bignell D.R."/>
            <person name="Seipke R.F."/>
            <person name="Huguet-Tapia J.C."/>
            <person name="Chambers A.H."/>
            <person name="Parry R.J."/>
            <person name="Loria R."/>
        </authorList>
    </citation>
    <scope>NUCLEOTIDE SEQUENCE [LARGE SCALE GENOMIC DNA]</scope>
    <source>
        <strain evidence="2 3">87.22</strain>
    </source>
</reference>
<keyword evidence="3" id="KW-1185">Reference proteome</keyword>
<evidence type="ECO:0000313" key="3">
    <source>
        <dbReference type="Proteomes" id="UP000001444"/>
    </source>
</evidence>
<evidence type="ECO:0000256" key="1">
    <source>
        <dbReference type="SAM" id="MobiDB-lite"/>
    </source>
</evidence>
<organism evidence="2 3">
    <name type="scientific">Streptomyces scabiei (strain 87.22)</name>
    <dbReference type="NCBI Taxonomy" id="680198"/>
    <lineage>
        <taxon>Bacteria</taxon>
        <taxon>Bacillati</taxon>
        <taxon>Actinomycetota</taxon>
        <taxon>Actinomycetes</taxon>
        <taxon>Kitasatosporales</taxon>
        <taxon>Streptomycetaceae</taxon>
        <taxon>Streptomyces</taxon>
    </lineage>
</organism>
<dbReference type="HOGENOM" id="CLU_3349391_0_0_11"/>
<evidence type="ECO:0000313" key="2">
    <source>
        <dbReference type="EMBL" id="CBG72657.1"/>
    </source>
</evidence>
<dbReference type="KEGG" id="scb:SCAB_56311"/>
<dbReference type="EMBL" id="FN554889">
    <property type="protein sequence ID" value="CBG72657.1"/>
    <property type="molecule type" value="Genomic_DNA"/>
</dbReference>
<feature type="region of interest" description="Disordered" evidence="1">
    <location>
        <begin position="12"/>
        <end position="37"/>
    </location>
</feature>
<accession>C9Z147</accession>
<proteinExistence type="predicted"/>
<sequence length="37" mass="3616">MIRVQPIGGLCGADADGTGDASAVTGVAASPKKEWVS</sequence>
<feature type="compositionally biased region" description="Low complexity" evidence="1">
    <location>
        <begin position="12"/>
        <end position="26"/>
    </location>
</feature>